<dbReference type="GO" id="GO:0061617">
    <property type="term" value="C:MICOS complex"/>
    <property type="evidence" value="ECO:0007669"/>
    <property type="project" value="UniProtKB-UniRule"/>
</dbReference>
<dbReference type="InParanoid" id="A0A674PMW2"/>
<evidence type="ECO:0000256" key="3">
    <source>
        <dbReference type="ARBA" id="ARBA00006792"/>
    </source>
</evidence>
<accession>A0A674PMW2</accession>
<dbReference type="PANTHER" id="PTHR21304:SF0">
    <property type="entry name" value="MICOS COMPLEX SUBUNIT MIC10"/>
    <property type="match status" value="1"/>
</dbReference>
<comment type="subunit">
    <text evidence="9">Component of the mitochondrial contact site and cristae organizing system (MICOS) complex.</text>
</comment>
<evidence type="ECO:0000256" key="9">
    <source>
        <dbReference type="RuleBase" id="RU363011"/>
    </source>
</evidence>
<dbReference type="InterPro" id="IPR007512">
    <property type="entry name" value="Mic10"/>
</dbReference>
<evidence type="ECO:0000256" key="1">
    <source>
        <dbReference type="ARBA" id="ARBA00002689"/>
    </source>
</evidence>
<keyword evidence="8 9" id="KW-0472">Membrane</keyword>
<evidence type="ECO:0000256" key="5">
    <source>
        <dbReference type="ARBA" id="ARBA00022792"/>
    </source>
</evidence>
<reference evidence="10" key="2">
    <citation type="submission" date="2025-08" db="UniProtKB">
        <authorList>
            <consortium name="Ensembl"/>
        </authorList>
    </citation>
    <scope>IDENTIFICATION</scope>
</reference>
<reference evidence="10 11" key="1">
    <citation type="journal article" date="2011" name="Genome Biol. Evol.">
        <title>Integration of the genetic map and genome assembly of fugu facilitates insights into distinct features of genome evolution in teleosts and mammals.</title>
        <authorList>
            <person name="Kai W."/>
            <person name="Kikuchi K."/>
            <person name="Tohari S."/>
            <person name="Chew A.K."/>
            <person name="Tay A."/>
            <person name="Fujiwara A."/>
            <person name="Hosoya S."/>
            <person name="Suetake H."/>
            <person name="Naruse K."/>
            <person name="Brenner S."/>
            <person name="Suzuki Y."/>
            <person name="Venkatesh B."/>
        </authorList>
    </citation>
    <scope>NUCLEOTIDE SEQUENCE [LARGE SCALE GENOMIC DNA]</scope>
</reference>
<keyword evidence="5 9" id="KW-0999">Mitochondrion inner membrane</keyword>
<evidence type="ECO:0000256" key="6">
    <source>
        <dbReference type="ARBA" id="ARBA00022989"/>
    </source>
</evidence>
<feature type="transmembrane region" description="Helical" evidence="9">
    <location>
        <begin position="16"/>
        <end position="35"/>
    </location>
</feature>
<keyword evidence="7 9" id="KW-0496">Mitochondrion</keyword>
<dbReference type="Ensembl" id="ENSTRUT00000075415.1">
    <property type="protein sequence ID" value="ENSTRUP00000087020.1"/>
    <property type="gene ID" value="ENSTRUG00000031508.1"/>
</dbReference>
<reference evidence="10" key="3">
    <citation type="submission" date="2025-09" db="UniProtKB">
        <authorList>
            <consortium name="Ensembl"/>
        </authorList>
    </citation>
    <scope>IDENTIFICATION</scope>
</reference>
<comment type="function">
    <text evidence="1 9">Component of the MICOS complex, a large protein complex of the mitochondrial inner membrane that plays crucial roles in the maintenance of crista junctions, inner membrane architecture, and formation of contact sites to the outer membrane.</text>
</comment>
<keyword evidence="4 9" id="KW-0812">Transmembrane</keyword>
<evidence type="ECO:0000313" key="10">
    <source>
        <dbReference type="Ensembl" id="ENSTRUP00000087020.1"/>
    </source>
</evidence>
<evidence type="ECO:0000313" key="11">
    <source>
        <dbReference type="Proteomes" id="UP000005226"/>
    </source>
</evidence>
<protein>
    <recommendedName>
        <fullName evidence="9">MICOS complex subunit MIC10</fullName>
    </recommendedName>
</protein>
<evidence type="ECO:0000256" key="7">
    <source>
        <dbReference type="ARBA" id="ARBA00023128"/>
    </source>
</evidence>
<evidence type="ECO:0000256" key="2">
    <source>
        <dbReference type="ARBA" id="ARBA00004434"/>
    </source>
</evidence>
<dbReference type="GeneTree" id="ENSGT00940000168269"/>
<proteinExistence type="inferred from homology"/>
<dbReference type="AlphaFoldDB" id="A0A674PMW2"/>
<dbReference type="PANTHER" id="PTHR21304">
    <property type="entry name" value="MICOS COMPLEX SUBUNIT MIC10"/>
    <property type="match status" value="1"/>
</dbReference>
<name>A0A674PMW2_TAKRU</name>
<comment type="subcellular location">
    <subcellularLocation>
        <location evidence="2 9">Mitochondrion inner membrane</location>
        <topology evidence="2 9">Single-pass membrane protein</topology>
    </subcellularLocation>
</comment>
<evidence type="ECO:0000256" key="4">
    <source>
        <dbReference type="ARBA" id="ARBA00022692"/>
    </source>
</evidence>
<gene>
    <name evidence="10" type="primary">LOC101064576</name>
</gene>
<evidence type="ECO:0000256" key="8">
    <source>
        <dbReference type="ARBA" id="ARBA00023136"/>
    </source>
</evidence>
<dbReference type="Proteomes" id="UP000005226">
    <property type="component" value="Chromosome 19"/>
</dbReference>
<comment type="similarity">
    <text evidence="3 9">Belongs to the MICOS complex subunit Mic10 family.</text>
</comment>
<keyword evidence="6 9" id="KW-1133">Transmembrane helix</keyword>
<keyword evidence="11" id="KW-1185">Reference proteome</keyword>
<sequence>MADVQGRKWDRCLADTAVKTVTGLGVGIVFSILCFKRRIWPVSLGSGLGLGMGYANCQHELSSPYRVHMLKVSNTVEMCCLGFQALRDNYIYSACLFIPRTNDESSTIGRIVHSSSVFASSLFCCSSPSRRGSPDHTATVSLIK</sequence>
<dbReference type="Pfam" id="PF04418">
    <property type="entry name" value="DUF543"/>
    <property type="match status" value="1"/>
</dbReference>
<organism evidence="10 11">
    <name type="scientific">Takifugu rubripes</name>
    <name type="common">Japanese pufferfish</name>
    <name type="synonym">Fugu rubripes</name>
    <dbReference type="NCBI Taxonomy" id="31033"/>
    <lineage>
        <taxon>Eukaryota</taxon>
        <taxon>Metazoa</taxon>
        <taxon>Chordata</taxon>
        <taxon>Craniata</taxon>
        <taxon>Vertebrata</taxon>
        <taxon>Euteleostomi</taxon>
        <taxon>Actinopterygii</taxon>
        <taxon>Neopterygii</taxon>
        <taxon>Teleostei</taxon>
        <taxon>Neoteleostei</taxon>
        <taxon>Acanthomorphata</taxon>
        <taxon>Eupercaria</taxon>
        <taxon>Tetraodontiformes</taxon>
        <taxon>Tetradontoidea</taxon>
        <taxon>Tetraodontidae</taxon>
        <taxon>Takifugu</taxon>
    </lineage>
</organism>